<dbReference type="PROSITE" id="PS50137">
    <property type="entry name" value="DS_RBD"/>
    <property type="match status" value="1"/>
</dbReference>
<reference evidence="4 5" key="1">
    <citation type="submission" date="2014-04" db="EMBL/GenBank/DDBJ databases">
        <title>Evolutionary Origins and Diversification of the Mycorrhizal Mutualists.</title>
        <authorList>
            <consortium name="DOE Joint Genome Institute"/>
            <consortium name="Mycorrhizal Genomics Consortium"/>
            <person name="Kohler A."/>
            <person name="Kuo A."/>
            <person name="Nagy L.G."/>
            <person name="Floudas D."/>
            <person name="Copeland A."/>
            <person name="Barry K.W."/>
            <person name="Cichocki N."/>
            <person name="Veneault-Fourrey C."/>
            <person name="LaButti K."/>
            <person name="Lindquist E.A."/>
            <person name="Lipzen A."/>
            <person name="Lundell T."/>
            <person name="Morin E."/>
            <person name="Murat C."/>
            <person name="Riley R."/>
            <person name="Ohm R."/>
            <person name="Sun H."/>
            <person name="Tunlid A."/>
            <person name="Henrissat B."/>
            <person name="Grigoriev I.V."/>
            <person name="Hibbett D.S."/>
            <person name="Martin F."/>
        </authorList>
    </citation>
    <scope>NUCLEOTIDE SEQUENCE [LARGE SCALE GENOMIC DNA]</scope>
    <source>
        <strain evidence="4 5">MD-312</strain>
    </source>
</reference>
<dbReference type="InterPro" id="IPR014720">
    <property type="entry name" value="dsRBD_dom"/>
</dbReference>
<evidence type="ECO:0000259" key="3">
    <source>
        <dbReference type="PROSITE" id="PS50137"/>
    </source>
</evidence>
<organism evidence="4 5">
    <name type="scientific">Hydnomerulius pinastri MD-312</name>
    <dbReference type="NCBI Taxonomy" id="994086"/>
    <lineage>
        <taxon>Eukaryota</taxon>
        <taxon>Fungi</taxon>
        <taxon>Dikarya</taxon>
        <taxon>Basidiomycota</taxon>
        <taxon>Agaricomycotina</taxon>
        <taxon>Agaricomycetes</taxon>
        <taxon>Agaricomycetidae</taxon>
        <taxon>Boletales</taxon>
        <taxon>Boletales incertae sedis</taxon>
        <taxon>Leucogyrophana</taxon>
    </lineage>
</organism>
<feature type="compositionally biased region" description="Basic and acidic residues" evidence="2">
    <location>
        <begin position="169"/>
        <end position="186"/>
    </location>
</feature>
<feature type="compositionally biased region" description="Polar residues" evidence="2">
    <location>
        <begin position="95"/>
        <end position="122"/>
    </location>
</feature>
<dbReference type="GO" id="GO:0003723">
    <property type="term" value="F:RNA binding"/>
    <property type="evidence" value="ECO:0007669"/>
    <property type="project" value="UniProtKB-UniRule"/>
</dbReference>
<dbReference type="AlphaFoldDB" id="A0A0C9V960"/>
<dbReference type="Proteomes" id="UP000053820">
    <property type="component" value="Unassembled WGS sequence"/>
</dbReference>
<sequence>MESVYQKGLIGRLLGLHGDSIILSWRTEVSGPAFRPKYVCIAFWAGAEIGRGLGPSQETAKESAAARALAKLPQPPWKWPLEGLAEQARACADTANASSSTQVDDTSTGQSPGPLQSTTSSAADVGSVALDQTALHDQRPACDHSNGLTECEGSVKEVKTAPPDASVLDFKREKLRREARPKDSTTRLRPVHVISRLAAQHYSPPSPPKIQVVNVGGGIEYVLATRPDQN</sequence>
<evidence type="ECO:0000313" key="4">
    <source>
        <dbReference type="EMBL" id="KIJ62189.1"/>
    </source>
</evidence>
<evidence type="ECO:0000256" key="2">
    <source>
        <dbReference type="SAM" id="MobiDB-lite"/>
    </source>
</evidence>
<dbReference type="EMBL" id="KN839857">
    <property type="protein sequence ID" value="KIJ62189.1"/>
    <property type="molecule type" value="Genomic_DNA"/>
</dbReference>
<evidence type="ECO:0000256" key="1">
    <source>
        <dbReference type="PROSITE-ProRule" id="PRU00266"/>
    </source>
</evidence>
<dbReference type="SUPFAM" id="SSF54768">
    <property type="entry name" value="dsRNA-binding domain-like"/>
    <property type="match status" value="1"/>
</dbReference>
<proteinExistence type="predicted"/>
<protein>
    <recommendedName>
        <fullName evidence="3">DRBM domain-containing protein</fullName>
    </recommendedName>
</protein>
<dbReference type="Gene3D" id="3.30.160.20">
    <property type="match status" value="1"/>
</dbReference>
<evidence type="ECO:0000313" key="5">
    <source>
        <dbReference type="Proteomes" id="UP000053820"/>
    </source>
</evidence>
<keyword evidence="5" id="KW-1185">Reference proteome</keyword>
<gene>
    <name evidence="4" type="ORF">HYDPIDRAFT_42205</name>
</gene>
<keyword evidence="1" id="KW-0694">RNA-binding</keyword>
<feature type="region of interest" description="Disordered" evidence="2">
    <location>
        <begin position="90"/>
        <end position="122"/>
    </location>
</feature>
<dbReference type="HOGENOM" id="CLU_1204919_0_0_1"/>
<feature type="domain" description="DRBM" evidence="3">
    <location>
        <begin position="1"/>
        <end position="74"/>
    </location>
</feature>
<name>A0A0C9V960_9AGAM</name>
<accession>A0A0C9V960</accession>
<feature type="region of interest" description="Disordered" evidence="2">
    <location>
        <begin position="169"/>
        <end position="189"/>
    </location>
</feature>